<protein>
    <submittedName>
        <fullName evidence="4">Uncharacterized protein</fullName>
    </submittedName>
</protein>
<dbReference type="AlphaFoldDB" id="A0A914YQB2"/>
<feature type="transmembrane region" description="Helical" evidence="2">
    <location>
        <begin position="294"/>
        <end position="320"/>
    </location>
</feature>
<keyword evidence="2" id="KW-1133">Transmembrane helix</keyword>
<name>A0A914YQB2_9BILA</name>
<proteinExistence type="predicted"/>
<organism evidence="3 4">
    <name type="scientific">Panagrolaimus superbus</name>
    <dbReference type="NCBI Taxonomy" id="310955"/>
    <lineage>
        <taxon>Eukaryota</taxon>
        <taxon>Metazoa</taxon>
        <taxon>Ecdysozoa</taxon>
        <taxon>Nematoda</taxon>
        <taxon>Chromadorea</taxon>
        <taxon>Rhabditida</taxon>
        <taxon>Tylenchina</taxon>
        <taxon>Panagrolaimomorpha</taxon>
        <taxon>Panagrolaimoidea</taxon>
        <taxon>Panagrolaimidae</taxon>
        <taxon>Panagrolaimus</taxon>
    </lineage>
</organism>
<evidence type="ECO:0000256" key="2">
    <source>
        <dbReference type="SAM" id="Phobius"/>
    </source>
</evidence>
<keyword evidence="3" id="KW-1185">Reference proteome</keyword>
<keyword evidence="2" id="KW-0472">Membrane</keyword>
<feature type="compositionally biased region" description="Low complexity" evidence="1">
    <location>
        <begin position="11"/>
        <end position="25"/>
    </location>
</feature>
<keyword evidence="2" id="KW-0812">Transmembrane</keyword>
<dbReference type="WBParaSite" id="PSU_v2.g19549.t1">
    <property type="protein sequence ID" value="PSU_v2.g19549.t1"/>
    <property type="gene ID" value="PSU_v2.g19549"/>
</dbReference>
<dbReference type="Proteomes" id="UP000887577">
    <property type="component" value="Unplaced"/>
</dbReference>
<feature type="region of interest" description="Disordered" evidence="1">
    <location>
        <begin position="1"/>
        <end position="75"/>
    </location>
</feature>
<evidence type="ECO:0000256" key="1">
    <source>
        <dbReference type="SAM" id="MobiDB-lite"/>
    </source>
</evidence>
<evidence type="ECO:0000313" key="3">
    <source>
        <dbReference type="Proteomes" id="UP000887577"/>
    </source>
</evidence>
<reference evidence="4" key="1">
    <citation type="submission" date="2022-11" db="UniProtKB">
        <authorList>
            <consortium name="WormBaseParasite"/>
        </authorList>
    </citation>
    <scope>IDENTIFICATION</scope>
</reference>
<sequence length="389" mass="43557">MDEEIIEINDDNNNQAPAPQIQPIIIYPPPQPPPNQSPPIQQPQSRPIPIPVQPPQIPKPAPISQGIQPSPAPLIIAQKPSTRPSVIVQTRAPPPPPPPPPQPVQVQPMIIYPQPLPGILPPWYPQQQFPPFPPFPPYPPVTRYPPKPVPKKTTTASIGNGVNKISTTTVKTTTLFLEDPDDVVGGGVMIPKRGRHGPQGQSFNQSTTTTLRYRPLTRSTETGTTMNSSTTFYDSTMFPTTTIKYPSVGEGVANISKTTEDFNFDKVTDPSSFNQPEELSSQDSDTDCCISLTAGWLTVGIFMFLSILILLACLYCMYYFRKKEKQKCRDAVKRYNDIYRENSKMPNFNSHFMPPGPAVMTPQVKMDQLTKNMIVCFFKFLYYYYQVTF</sequence>
<accession>A0A914YQB2</accession>
<feature type="compositionally biased region" description="Acidic residues" evidence="1">
    <location>
        <begin position="1"/>
        <end position="10"/>
    </location>
</feature>
<feature type="compositionally biased region" description="Pro residues" evidence="1">
    <location>
        <begin position="26"/>
        <end position="61"/>
    </location>
</feature>
<evidence type="ECO:0000313" key="4">
    <source>
        <dbReference type="WBParaSite" id="PSU_v2.g19549.t1"/>
    </source>
</evidence>